<evidence type="ECO:0000313" key="5">
    <source>
        <dbReference type="EMBL" id="KDR76624.1"/>
    </source>
</evidence>
<dbReference type="SUPFAM" id="SSF50978">
    <property type="entry name" value="WD40 repeat-like"/>
    <property type="match status" value="1"/>
</dbReference>
<dbReference type="InterPro" id="IPR015943">
    <property type="entry name" value="WD40/YVTN_repeat-like_dom_sf"/>
</dbReference>
<accession>A0A067T9P8</accession>
<keyword evidence="6" id="KW-1185">Reference proteome</keyword>
<dbReference type="Proteomes" id="UP000027222">
    <property type="component" value="Unassembled WGS sequence"/>
</dbReference>
<sequence length="462" mass="49117">MAEKTNSNMLFANFNQDFSCISMGTRKGYSVTNCDPFGRVYTMNDGARGIVEMLFCTSLIVLVGAADQPQSSPRKLQIVNTKPHSQVNSTPDSSHLKRQSMICELLFPSSILAVKLNRKSLVIVLEMEIYIYDISNMRLLHVIETTPNPEAICALSPSADSSYLAYPSPVPSPTSPLATASTGSSTSPSSASPTAAASASSSSPLQNQSGDVLLFSTRSLTVANVIQAHKAPLSFLSINNTGTLLATSSEKGTVIRVWSVPGAEKLYQFRRGTRETRIYSMNFNLVGSLLAVSSAHDTVHIFKLGSGGGGGGGGGRTPSISSVDGVGAGPSSPPESVDGTTQGLEGGYEAFVEKKKVNSVSSSLRRKSMQLSKSLTHSMGGYLPNTLTEMWEPSRDFAFLRLPSSGARSIVALSGSMPQVMVLSSEGYFYLYSIDLERGGECSLMKQYNLLDSGDESGGLTD</sequence>
<feature type="region of interest" description="Disordered" evidence="4">
    <location>
        <begin position="306"/>
        <end position="340"/>
    </location>
</feature>
<dbReference type="Pfam" id="PF21032">
    <property type="entry name" value="PROPPIN"/>
    <property type="match status" value="3"/>
</dbReference>
<feature type="compositionally biased region" description="Low complexity" evidence="4">
    <location>
        <begin position="175"/>
        <end position="204"/>
    </location>
</feature>
<keyword evidence="1" id="KW-0853">WD repeat</keyword>
<comment type="similarity">
    <text evidence="3">Belongs to the WD repeat PROPPIN family.</text>
</comment>
<dbReference type="AlphaFoldDB" id="A0A067T9P8"/>
<feature type="compositionally biased region" description="Gly residues" evidence="4">
    <location>
        <begin position="306"/>
        <end position="316"/>
    </location>
</feature>
<dbReference type="HOGENOM" id="CLU_025895_5_2_1"/>
<organism evidence="5 6">
    <name type="scientific">Galerina marginata (strain CBS 339.88)</name>
    <dbReference type="NCBI Taxonomy" id="685588"/>
    <lineage>
        <taxon>Eukaryota</taxon>
        <taxon>Fungi</taxon>
        <taxon>Dikarya</taxon>
        <taxon>Basidiomycota</taxon>
        <taxon>Agaricomycotina</taxon>
        <taxon>Agaricomycetes</taxon>
        <taxon>Agaricomycetidae</taxon>
        <taxon>Agaricales</taxon>
        <taxon>Agaricineae</taxon>
        <taxon>Strophariaceae</taxon>
        <taxon>Galerina</taxon>
    </lineage>
</organism>
<dbReference type="STRING" id="685588.A0A067T9P8"/>
<dbReference type="Gene3D" id="2.130.10.10">
    <property type="entry name" value="YVTN repeat-like/Quinoprotein amine dehydrogenase"/>
    <property type="match status" value="1"/>
</dbReference>
<dbReference type="SMART" id="SM00320">
    <property type="entry name" value="WD40"/>
    <property type="match status" value="2"/>
</dbReference>
<reference evidence="6" key="1">
    <citation type="journal article" date="2014" name="Proc. Natl. Acad. Sci. U.S.A.">
        <title>Extensive sampling of basidiomycete genomes demonstrates inadequacy of the white-rot/brown-rot paradigm for wood decay fungi.</title>
        <authorList>
            <person name="Riley R."/>
            <person name="Salamov A.A."/>
            <person name="Brown D.W."/>
            <person name="Nagy L.G."/>
            <person name="Floudas D."/>
            <person name="Held B.W."/>
            <person name="Levasseur A."/>
            <person name="Lombard V."/>
            <person name="Morin E."/>
            <person name="Otillar R."/>
            <person name="Lindquist E.A."/>
            <person name="Sun H."/>
            <person name="LaButti K.M."/>
            <person name="Schmutz J."/>
            <person name="Jabbour D."/>
            <person name="Luo H."/>
            <person name="Baker S.E."/>
            <person name="Pisabarro A.G."/>
            <person name="Walton J.D."/>
            <person name="Blanchette R.A."/>
            <person name="Henrissat B."/>
            <person name="Martin F."/>
            <person name="Cullen D."/>
            <person name="Hibbett D.S."/>
            <person name="Grigoriev I.V."/>
        </authorList>
    </citation>
    <scope>NUCLEOTIDE SEQUENCE [LARGE SCALE GENOMIC DNA]</scope>
    <source>
        <strain evidence="6">CBS 339.88</strain>
    </source>
</reference>
<proteinExistence type="inferred from homology"/>
<dbReference type="OrthoDB" id="1667587at2759"/>
<evidence type="ECO:0000256" key="4">
    <source>
        <dbReference type="SAM" id="MobiDB-lite"/>
    </source>
</evidence>
<dbReference type="PANTHER" id="PTHR11227">
    <property type="entry name" value="WD-REPEAT PROTEIN INTERACTING WITH PHOSPHOINOSIDES WIPI -RELATED"/>
    <property type="match status" value="1"/>
</dbReference>
<evidence type="ECO:0000256" key="3">
    <source>
        <dbReference type="ARBA" id="ARBA00025740"/>
    </source>
</evidence>
<dbReference type="InterPro" id="IPR036322">
    <property type="entry name" value="WD40_repeat_dom_sf"/>
</dbReference>
<feature type="region of interest" description="Disordered" evidence="4">
    <location>
        <begin position="174"/>
        <end position="206"/>
    </location>
</feature>
<keyword evidence="2" id="KW-0677">Repeat</keyword>
<protein>
    <recommendedName>
        <fullName evidence="7">Autophagy-related protein 18</fullName>
    </recommendedName>
</protein>
<dbReference type="InterPro" id="IPR048720">
    <property type="entry name" value="PROPPIN"/>
</dbReference>
<dbReference type="GO" id="GO:0005737">
    <property type="term" value="C:cytoplasm"/>
    <property type="evidence" value="ECO:0007669"/>
    <property type="project" value="UniProtKB-ARBA"/>
</dbReference>
<evidence type="ECO:0008006" key="7">
    <source>
        <dbReference type="Google" id="ProtNLM"/>
    </source>
</evidence>
<evidence type="ECO:0000313" key="6">
    <source>
        <dbReference type="Proteomes" id="UP000027222"/>
    </source>
</evidence>
<name>A0A067T9P8_GALM3</name>
<evidence type="ECO:0000256" key="2">
    <source>
        <dbReference type="ARBA" id="ARBA00022737"/>
    </source>
</evidence>
<evidence type="ECO:0000256" key="1">
    <source>
        <dbReference type="ARBA" id="ARBA00022574"/>
    </source>
</evidence>
<gene>
    <name evidence="5" type="ORF">GALMADRAFT_139535</name>
</gene>
<dbReference type="InterPro" id="IPR001680">
    <property type="entry name" value="WD40_rpt"/>
</dbReference>
<dbReference type="EMBL" id="KL142378">
    <property type="protein sequence ID" value="KDR76624.1"/>
    <property type="molecule type" value="Genomic_DNA"/>
</dbReference>